<accession>A0A8X8AD30</accession>
<dbReference type="AlphaFoldDB" id="A0A8X8AD30"/>
<dbReference type="OrthoDB" id="843225at2759"/>
<keyword evidence="4" id="KW-1185">Reference proteome</keyword>
<dbReference type="CDD" id="cd23659">
    <property type="entry name" value="USP_At3g01520-like"/>
    <property type="match status" value="1"/>
</dbReference>
<comment type="caution">
    <text evidence="3">The sequence shown here is derived from an EMBL/GenBank/DDBJ whole genome shotgun (WGS) entry which is preliminary data.</text>
</comment>
<feature type="domain" description="UspA" evidence="2">
    <location>
        <begin position="63"/>
        <end position="129"/>
    </location>
</feature>
<dbReference type="EMBL" id="JAAWWB010000004">
    <property type="protein sequence ID" value="KAG6784337.1"/>
    <property type="molecule type" value="Genomic_DNA"/>
</dbReference>
<gene>
    <name evidence="3" type="ORF">POTOM_010028</name>
</gene>
<evidence type="ECO:0000259" key="2">
    <source>
        <dbReference type="Pfam" id="PF00582"/>
    </source>
</evidence>
<name>A0A8X8AD30_POPTO</name>
<dbReference type="PANTHER" id="PTHR31964:SF122">
    <property type="entry name" value="OS02G0760500 PROTEIN"/>
    <property type="match status" value="1"/>
</dbReference>
<dbReference type="Proteomes" id="UP000886885">
    <property type="component" value="Chromosome 2D"/>
</dbReference>
<keyword evidence="1" id="KW-0472">Membrane</keyword>
<dbReference type="InterPro" id="IPR006016">
    <property type="entry name" value="UspA"/>
</dbReference>
<dbReference type="PANTHER" id="PTHR31964">
    <property type="entry name" value="ADENINE NUCLEOTIDE ALPHA HYDROLASES-LIKE SUPERFAMILY PROTEIN"/>
    <property type="match status" value="1"/>
</dbReference>
<reference evidence="3" key="1">
    <citation type="journal article" date="2020" name="bioRxiv">
        <title>Hybrid origin of Populus tomentosa Carr. identified through genome sequencing and phylogenomic analysis.</title>
        <authorList>
            <person name="An X."/>
            <person name="Gao K."/>
            <person name="Chen Z."/>
            <person name="Li J."/>
            <person name="Yang X."/>
            <person name="Yang X."/>
            <person name="Zhou J."/>
            <person name="Guo T."/>
            <person name="Zhao T."/>
            <person name="Huang S."/>
            <person name="Miao D."/>
            <person name="Khan W.U."/>
            <person name="Rao P."/>
            <person name="Ye M."/>
            <person name="Lei B."/>
            <person name="Liao W."/>
            <person name="Wang J."/>
            <person name="Ji L."/>
            <person name="Li Y."/>
            <person name="Guo B."/>
            <person name="Mustafa N.S."/>
            <person name="Li S."/>
            <person name="Yun Q."/>
            <person name="Keller S.R."/>
            <person name="Mao J."/>
            <person name="Zhang R."/>
            <person name="Strauss S.H."/>
        </authorList>
    </citation>
    <scope>NUCLEOTIDE SEQUENCE</scope>
    <source>
        <strain evidence="3">GM15</strain>
        <tissue evidence="3">Leaf</tissue>
    </source>
</reference>
<evidence type="ECO:0000256" key="1">
    <source>
        <dbReference type="SAM" id="Phobius"/>
    </source>
</evidence>
<dbReference type="Pfam" id="PF00582">
    <property type="entry name" value="Usp"/>
    <property type="match status" value="1"/>
</dbReference>
<evidence type="ECO:0000313" key="4">
    <source>
        <dbReference type="Proteomes" id="UP000886885"/>
    </source>
</evidence>
<proteinExistence type="predicted"/>
<organism evidence="3 4">
    <name type="scientific">Populus tomentosa</name>
    <name type="common">Chinese white poplar</name>
    <dbReference type="NCBI Taxonomy" id="118781"/>
    <lineage>
        <taxon>Eukaryota</taxon>
        <taxon>Viridiplantae</taxon>
        <taxon>Streptophyta</taxon>
        <taxon>Embryophyta</taxon>
        <taxon>Tracheophyta</taxon>
        <taxon>Spermatophyta</taxon>
        <taxon>Magnoliopsida</taxon>
        <taxon>eudicotyledons</taxon>
        <taxon>Gunneridae</taxon>
        <taxon>Pentapetalae</taxon>
        <taxon>rosids</taxon>
        <taxon>fabids</taxon>
        <taxon>Malpighiales</taxon>
        <taxon>Salicaceae</taxon>
        <taxon>Saliceae</taxon>
        <taxon>Populus</taxon>
    </lineage>
</organism>
<evidence type="ECO:0000313" key="3">
    <source>
        <dbReference type="EMBL" id="KAG6784337.1"/>
    </source>
</evidence>
<sequence length="271" mass="29225">MNALRYALDNLKLRSPAPDSTETPGSFVILHVQSPPSIAAGLNPGAIPFGGPSGLEVPAFTAAIEAHQRRITEAILEHALEICREKKVNVKTQVVIGDPKEKICEVTENLPADLLVMGSRSFGPIKRMLKLLKCFVCEQDVSGKCKQLLHQPGTMPCHNSQGKGPLIVNQTRVEGDVVWLEVCKSAIGLFCYSRKIGTIETEKNLSLVSSGEILQRVGGEDSGINCWVVVGFVELGVLTDLVVAEIGFVVVWVAVMVADLIIVDVIGKSFN</sequence>
<keyword evidence="1" id="KW-1133">Transmembrane helix</keyword>
<feature type="transmembrane region" description="Helical" evidence="1">
    <location>
        <begin position="246"/>
        <end position="267"/>
    </location>
</feature>
<protein>
    <recommendedName>
        <fullName evidence="2">UspA domain-containing protein</fullName>
    </recommendedName>
</protein>
<keyword evidence="1" id="KW-0812">Transmembrane</keyword>